<accession>A0A167GNR8</accession>
<dbReference type="STRING" id="1330018.A0A167GNR8"/>
<evidence type="ECO:0000313" key="3">
    <source>
        <dbReference type="Proteomes" id="UP000076738"/>
    </source>
</evidence>
<keyword evidence="3" id="KW-1185">Reference proteome</keyword>
<gene>
    <name evidence="2" type="ORF">CALVIDRAFT_542403</name>
</gene>
<dbReference type="OrthoDB" id="3225203at2759"/>
<sequence length="430" mass="49016">MSEPWPSLRPDNSEQPDSDEAPYSPSPSGPKWTWPSPSLRPFPLACRFVPTDQWFRTTVDPSWSVLQTKQHLLSQCLPSPPPSQTAPGRERRSIKLSLRPFRKDRERLKMTHLRVPSAPVDLPPSPTSATALLQPQATPAPRTPWSWTSIWEEEGYMLFSFCNGNLIPDSLPLSATHLRAHDLVELQSPYSYTALDRSLRYIEPFYRGTLDLFSEYEDEIDTVTQCLEVLVREGMVVLTGRARGGKEPVLSLSLSALYILEEVAVPFPLDKPPRPASYIRAIFRVPSAQDKVWSSSHFQGRTYNFLCPDEASHEHLLRVLALYWRGNTRSSTGLAHSAWRLRTYRRALLRDAVYLRPLRPTHRSHSRSEQPGEEGTEPDLDLELEDPGEESEREWEGWREVWDAQGLLRSSRSAGVLREGGGSLERTRTR</sequence>
<reference evidence="2 3" key="1">
    <citation type="journal article" date="2016" name="Mol. Biol. Evol.">
        <title>Comparative Genomics of Early-Diverging Mushroom-Forming Fungi Provides Insights into the Origins of Lignocellulose Decay Capabilities.</title>
        <authorList>
            <person name="Nagy L.G."/>
            <person name="Riley R."/>
            <person name="Tritt A."/>
            <person name="Adam C."/>
            <person name="Daum C."/>
            <person name="Floudas D."/>
            <person name="Sun H."/>
            <person name="Yadav J.S."/>
            <person name="Pangilinan J."/>
            <person name="Larsson K.H."/>
            <person name="Matsuura K."/>
            <person name="Barry K."/>
            <person name="Labutti K."/>
            <person name="Kuo R."/>
            <person name="Ohm R.A."/>
            <person name="Bhattacharya S.S."/>
            <person name="Shirouzu T."/>
            <person name="Yoshinaga Y."/>
            <person name="Martin F.M."/>
            <person name="Grigoriev I.V."/>
            <person name="Hibbett D.S."/>
        </authorList>
    </citation>
    <scope>NUCLEOTIDE SEQUENCE [LARGE SCALE GENOMIC DNA]</scope>
    <source>
        <strain evidence="2 3">TUFC12733</strain>
    </source>
</reference>
<feature type="region of interest" description="Disordered" evidence="1">
    <location>
        <begin position="1"/>
        <end position="34"/>
    </location>
</feature>
<organism evidence="2 3">
    <name type="scientific">Calocera viscosa (strain TUFC12733)</name>
    <dbReference type="NCBI Taxonomy" id="1330018"/>
    <lineage>
        <taxon>Eukaryota</taxon>
        <taxon>Fungi</taxon>
        <taxon>Dikarya</taxon>
        <taxon>Basidiomycota</taxon>
        <taxon>Agaricomycotina</taxon>
        <taxon>Dacrymycetes</taxon>
        <taxon>Dacrymycetales</taxon>
        <taxon>Dacrymycetaceae</taxon>
        <taxon>Calocera</taxon>
    </lineage>
</organism>
<proteinExistence type="predicted"/>
<feature type="region of interest" description="Disordered" evidence="1">
    <location>
        <begin position="360"/>
        <end position="396"/>
    </location>
</feature>
<feature type="compositionally biased region" description="Acidic residues" evidence="1">
    <location>
        <begin position="371"/>
        <end position="393"/>
    </location>
</feature>
<name>A0A167GNR8_CALVF</name>
<dbReference type="EMBL" id="KV417335">
    <property type="protein sequence ID" value="KZO90752.1"/>
    <property type="molecule type" value="Genomic_DNA"/>
</dbReference>
<protein>
    <submittedName>
        <fullName evidence="2">Uncharacterized protein</fullName>
    </submittedName>
</protein>
<dbReference type="AlphaFoldDB" id="A0A167GNR8"/>
<evidence type="ECO:0000256" key="1">
    <source>
        <dbReference type="SAM" id="MobiDB-lite"/>
    </source>
</evidence>
<evidence type="ECO:0000313" key="2">
    <source>
        <dbReference type="EMBL" id="KZO90752.1"/>
    </source>
</evidence>
<dbReference type="Proteomes" id="UP000076738">
    <property type="component" value="Unassembled WGS sequence"/>
</dbReference>